<proteinExistence type="predicted"/>
<accession>A0ABU1AEK0</accession>
<dbReference type="InterPro" id="IPR000524">
    <property type="entry name" value="Tscrpt_reg_HTH_GntR"/>
</dbReference>
<sequence>MADQKNLKRKAVDHVHELFLSGKLRWGDLVSEEAIAKDIGISRTPVREALHIFTQMGVLQRVPRYGTIVRTPELREFEELFDVRRALECYAVEVAVSLITAEELESLRGHCLGMRELLRGLGESSRLRLNTDEVLQMFQIDYDFHLAILQATGNRMLVKHINDNRVLARLMGTSRVPQLDVANIADICEDHEAIVDAIGRHDRDSARKLLADHIDLSKRGVVAYMKKQLNQIEQKEDDHGRLGLTF</sequence>
<dbReference type="PANTHER" id="PTHR43537:SF24">
    <property type="entry name" value="GLUCONATE OPERON TRANSCRIPTIONAL REPRESSOR"/>
    <property type="match status" value="1"/>
</dbReference>
<reference evidence="5 6" key="1">
    <citation type="submission" date="2023-04" db="EMBL/GenBank/DDBJ databases">
        <title>A novel bacteria isolated from coastal sediment.</title>
        <authorList>
            <person name="Liu X.-J."/>
            <person name="Du Z.-J."/>
        </authorList>
    </citation>
    <scope>NUCLEOTIDE SEQUENCE [LARGE SCALE GENOMIC DNA]</scope>
    <source>
        <strain evidence="5 6">SDUM461004</strain>
    </source>
</reference>
<feature type="domain" description="HTH gntR-type" evidence="4">
    <location>
        <begin position="5"/>
        <end position="72"/>
    </location>
</feature>
<evidence type="ECO:0000256" key="3">
    <source>
        <dbReference type="ARBA" id="ARBA00023163"/>
    </source>
</evidence>
<keyword evidence="2" id="KW-0238">DNA-binding</keyword>
<dbReference type="Gene3D" id="1.10.10.10">
    <property type="entry name" value="Winged helix-like DNA-binding domain superfamily/Winged helix DNA-binding domain"/>
    <property type="match status" value="1"/>
</dbReference>
<comment type="caution">
    <text evidence="5">The sequence shown here is derived from an EMBL/GenBank/DDBJ whole genome shotgun (WGS) entry which is preliminary data.</text>
</comment>
<protein>
    <submittedName>
        <fullName evidence="5">GntR family transcriptional regulator</fullName>
    </submittedName>
</protein>
<dbReference type="EMBL" id="JARXIC010000001">
    <property type="protein sequence ID" value="MDQ8192934.1"/>
    <property type="molecule type" value="Genomic_DNA"/>
</dbReference>
<dbReference type="SUPFAM" id="SSF46785">
    <property type="entry name" value="Winged helix' DNA-binding domain"/>
    <property type="match status" value="1"/>
</dbReference>
<dbReference type="SMART" id="SM00895">
    <property type="entry name" value="FCD"/>
    <property type="match status" value="1"/>
</dbReference>
<dbReference type="SUPFAM" id="SSF48008">
    <property type="entry name" value="GntR ligand-binding domain-like"/>
    <property type="match status" value="1"/>
</dbReference>
<organism evidence="5 6">
    <name type="scientific">Thalassobacterium sedimentorum</name>
    <dbReference type="NCBI Taxonomy" id="3041258"/>
    <lineage>
        <taxon>Bacteria</taxon>
        <taxon>Pseudomonadati</taxon>
        <taxon>Verrucomicrobiota</taxon>
        <taxon>Opitutia</taxon>
        <taxon>Puniceicoccales</taxon>
        <taxon>Coraliomargaritaceae</taxon>
        <taxon>Thalassobacterium</taxon>
    </lineage>
</organism>
<keyword evidence="6" id="KW-1185">Reference proteome</keyword>
<dbReference type="InterPro" id="IPR036390">
    <property type="entry name" value="WH_DNA-bd_sf"/>
</dbReference>
<dbReference type="Proteomes" id="UP001243717">
    <property type="component" value="Unassembled WGS sequence"/>
</dbReference>
<dbReference type="Pfam" id="PF00392">
    <property type="entry name" value="GntR"/>
    <property type="match status" value="1"/>
</dbReference>
<name>A0ABU1AEK0_9BACT</name>
<dbReference type="InterPro" id="IPR011711">
    <property type="entry name" value="GntR_C"/>
</dbReference>
<keyword evidence="1" id="KW-0805">Transcription regulation</keyword>
<keyword evidence="3" id="KW-0804">Transcription</keyword>
<dbReference type="PANTHER" id="PTHR43537">
    <property type="entry name" value="TRANSCRIPTIONAL REGULATOR, GNTR FAMILY"/>
    <property type="match status" value="1"/>
</dbReference>
<evidence type="ECO:0000256" key="2">
    <source>
        <dbReference type="ARBA" id="ARBA00023125"/>
    </source>
</evidence>
<dbReference type="PROSITE" id="PS50949">
    <property type="entry name" value="HTH_GNTR"/>
    <property type="match status" value="1"/>
</dbReference>
<evidence type="ECO:0000313" key="6">
    <source>
        <dbReference type="Proteomes" id="UP001243717"/>
    </source>
</evidence>
<evidence type="ECO:0000313" key="5">
    <source>
        <dbReference type="EMBL" id="MDQ8192934.1"/>
    </source>
</evidence>
<evidence type="ECO:0000259" key="4">
    <source>
        <dbReference type="PROSITE" id="PS50949"/>
    </source>
</evidence>
<dbReference type="InterPro" id="IPR008920">
    <property type="entry name" value="TF_FadR/GntR_C"/>
</dbReference>
<dbReference type="Pfam" id="PF07729">
    <property type="entry name" value="FCD"/>
    <property type="match status" value="1"/>
</dbReference>
<dbReference type="SMART" id="SM00345">
    <property type="entry name" value="HTH_GNTR"/>
    <property type="match status" value="1"/>
</dbReference>
<dbReference type="Gene3D" id="1.20.120.530">
    <property type="entry name" value="GntR ligand-binding domain-like"/>
    <property type="match status" value="1"/>
</dbReference>
<dbReference type="RefSeq" id="WP_308983442.1">
    <property type="nucleotide sequence ID" value="NZ_JARXIC010000001.1"/>
</dbReference>
<gene>
    <name evidence="5" type="ORF">QEH59_00755</name>
</gene>
<evidence type="ECO:0000256" key="1">
    <source>
        <dbReference type="ARBA" id="ARBA00023015"/>
    </source>
</evidence>
<dbReference type="InterPro" id="IPR036388">
    <property type="entry name" value="WH-like_DNA-bd_sf"/>
</dbReference>